<dbReference type="Proteomes" id="UP001596047">
    <property type="component" value="Unassembled WGS sequence"/>
</dbReference>
<reference evidence="4" key="1">
    <citation type="journal article" date="2019" name="Int. J. Syst. Evol. Microbiol.">
        <title>The Global Catalogue of Microorganisms (GCM) 10K type strain sequencing project: providing services to taxonomists for standard genome sequencing and annotation.</title>
        <authorList>
            <consortium name="The Broad Institute Genomics Platform"/>
            <consortium name="The Broad Institute Genome Sequencing Center for Infectious Disease"/>
            <person name="Wu L."/>
            <person name="Ma J."/>
        </authorList>
    </citation>
    <scope>NUCLEOTIDE SEQUENCE [LARGE SCALE GENOMIC DNA]</scope>
    <source>
        <strain evidence="4">CGMCC 1.3240</strain>
    </source>
</reference>
<dbReference type="InterPro" id="IPR041394">
    <property type="entry name" value="HEPN_Cthe2314"/>
</dbReference>
<dbReference type="Pfam" id="PF18730">
    <property type="entry name" value="HEPN_Cthe2314"/>
    <property type="match status" value="1"/>
</dbReference>
<comment type="caution">
    <text evidence="3">The sequence shown here is derived from an EMBL/GenBank/DDBJ whole genome shotgun (WGS) entry which is preliminary data.</text>
</comment>
<protein>
    <submittedName>
        <fullName evidence="3">Cthe_2314 family HEPN domain-containing protein</fullName>
    </submittedName>
</protein>
<proteinExistence type="predicted"/>
<sequence>MLRMMFGEPPRKTEGKLLETMKVMEQFAALLHKRIAVNQDENHKLRKYEIWTLGLLASLDELEQSQYAAQKFAAFITSASVDEMSPEELLHYHRHVYFDKNAFIRLFSLLDKLGTLMNEIFSLQTERVKVHFSYFTVLRTMDQRHAYPQLTQALTALKEKYKEATARLRKRRNTEIHYMNAELQDDLKQSHEAYGELHRLENLAEQTEDLAHGFTMVMDILKVTFEQAIRQMRK</sequence>
<gene>
    <name evidence="3" type="ORF">ACFPYJ_25670</name>
</gene>
<evidence type="ECO:0000259" key="2">
    <source>
        <dbReference type="Pfam" id="PF18730"/>
    </source>
</evidence>
<name>A0ABW0W4R8_9BACL</name>
<evidence type="ECO:0000313" key="3">
    <source>
        <dbReference type="EMBL" id="MFC5652443.1"/>
    </source>
</evidence>
<keyword evidence="1" id="KW-0175">Coiled coil</keyword>
<evidence type="ECO:0000313" key="4">
    <source>
        <dbReference type="Proteomes" id="UP001596047"/>
    </source>
</evidence>
<keyword evidence="4" id="KW-1185">Reference proteome</keyword>
<evidence type="ECO:0000256" key="1">
    <source>
        <dbReference type="SAM" id="Coils"/>
    </source>
</evidence>
<organism evidence="3 4">
    <name type="scientific">Paenibacillus solisilvae</name>
    <dbReference type="NCBI Taxonomy" id="2486751"/>
    <lineage>
        <taxon>Bacteria</taxon>
        <taxon>Bacillati</taxon>
        <taxon>Bacillota</taxon>
        <taxon>Bacilli</taxon>
        <taxon>Bacillales</taxon>
        <taxon>Paenibacillaceae</taxon>
        <taxon>Paenibacillus</taxon>
    </lineage>
</organism>
<feature type="coiled-coil region" evidence="1">
    <location>
        <begin position="147"/>
        <end position="174"/>
    </location>
</feature>
<dbReference type="RefSeq" id="WP_379191078.1">
    <property type="nucleotide sequence ID" value="NZ_JBHSOW010000096.1"/>
</dbReference>
<accession>A0ABW0W4R8</accession>
<feature type="domain" description="Cthe-2314-like HEPN" evidence="2">
    <location>
        <begin position="51"/>
        <end position="227"/>
    </location>
</feature>
<dbReference type="EMBL" id="JBHSOW010000096">
    <property type="protein sequence ID" value="MFC5652443.1"/>
    <property type="molecule type" value="Genomic_DNA"/>
</dbReference>